<protein>
    <recommendedName>
        <fullName evidence="4">Superinfection immunity protein</fullName>
    </recommendedName>
</protein>
<proteinExistence type="predicted"/>
<gene>
    <name evidence="2" type="ORF">NBRC116591_06170</name>
</gene>
<feature type="transmembrane region" description="Helical" evidence="1">
    <location>
        <begin position="39"/>
        <end position="63"/>
    </location>
</feature>
<dbReference type="InterPro" id="IPR016410">
    <property type="entry name" value="Phage_imm"/>
</dbReference>
<evidence type="ECO:0000313" key="2">
    <source>
        <dbReference type="EMBL" id="GAA6166807.1"/>
    </source>
</evidence>
<name>A0ABQ0A584_9GAMM</name>
<feature type="transmembrane region" description="Helical" evidence="1">
    <location>
        <begin position="12"/>
        <end position="33"/>
    </location>
</feature>
<evidence type="ECO:0000256" key="1">
    <source>
        <dbReference type="SAM" id="Phobius"/>
    </source>
</evidence>
<evidence type="ECO:0000313" key="3">
    <source>
        <dbReference type="Proteomes" id="UP001465153"/>
    </source>
</evidence>
<keyword evidence="1" id="KW-1133">Transmembrane helix</keyword>
<accession>A0ABQ0A584</accession>
<dbReference type="Proteomes" id="UP001465153">
    <property type="component" value="Unassembled WGS sequence"/>
</dbReference>
<dbReference type="EMBL" id="BAABWN010000002">
    <property type="protein sequence ID" value="GAA6166807.1"/>
    <property type="molecule type" value="Genomic_DNA"/>
</dbReference>
<organism evidence="2 3">
    <name type="scientific">Sessilibacter corallicola</name>
    <dbReference type="NCBI Taxonomy" id="2904075"/>
    <lineage>
        <taxon>Bacteria</taxon>
        <taxon>Pseudomonadati</taxon>
        <taxon>Pseudomonadota</taxon>
        <taxon>Gammaproteobacteria</taxon>
        <taxon>Cellvibrionales</taxon>
        <taxon>Cellvibrionaceae</taxon>
        <taxon>Sessilibacter</taxon>
    </lineage>
</organism>
<keyword evidence="1" id="KW-0812">Transmembrane</keyword>
<dbReference type="RefSeq" id="WP_233087416.1">
    <property type="nucleotide sequence ID" value="NZ_BAABWN010000002.1"/>
</dbReference>
<keyword evidence="1" id="KW-0472">Membrane</keyword>
<comment type="caution">
    <text evidence="2">The sequence shown here is derived from an EMBL/GenBank/DDBJ whole genome shotgun (WGS) entry which is preliminary data.</text>
</comment>
<dbReference type="Pfam" id="PF14373">
    <property type="entry name" value="Imm_superinfect"/>
    <property type="match status" value="1"/>
</dbReference>
<evidence type="ECO:0008006" key="4">
    <source>
        <dbReference type="Google" id="ProtNLM"/>
    </source>
</evidence>
<sequence length="76" mass="8783">MSEFIMEHKTLLMYLVPVFLVGYFMPTILSFALKREQKAKIFTANLISGISWFAWFGVLFWAIRGQTKSSSKISDN</sequence>
<keyword evidence="3" id="KW-1185">Reference proteome</keyword>
<reference evidence="2 3" key="1">
    <citation type="submission" date="2024-04" db="EMBL/GenBank/DDBJ databases">
        <title>Draft genome sequence of Sessilibacter corallicola NBRC 116591.</title>
        <authorList>
            <person name="Miyakawa T."/>
            <person name="Kusuya Y."/>
            <person name="Miura T."/>
        </authorList>
    </citation>
    <scope>NUCLEOTIDE SEQUENCE [LARGE SCALE GENOMIC DNA]</scope>
    <source>
        <strain evidence="2 3">KU-00831-HH</strain>
    </source>
</reference>